<evidence type="ECO:0000313" key="1">
    <source>
        <dbReference type="EMBL" id="QEF98939.1"/>
    </source>
</evidence>
<proteinExistence type="predicted"/>
<dbReference type="EMBL" id="CP036264">
    <property type="protein sequence ID" value="QEF98939.1"/>
    <property type="molecule type" value="Genomic_DNA"/>
</dbReference>
<name>A0A5B9MEJ9_9BACT</name>
<dbReference type="KEGG" id="smam:Mal15_29970"/>
<accession>A0A5B9MEJ9</accession>
<dbReference type="RefSeq" id="WP_167546818.1">
    <property type="nucleotide sequence ID" value="NZ_CP036264.1"/>
</dbReference>
<sequence length="57" mass="6460">MYPATIRTVHGVILPMAQFTYAIRYCRERQAERVKTRKCSSGAGEVGAGLRWRSDSQ</sequence>
<evidence type="ECO:0000313" key="2">
    <source>
        <dbReference type="Proteomes" id="UP000321353"/>
    </source>
</evidence>
<gene>
    <name evidence="1" type="ORF">Mal15_29970</name>
</gene>
<dbReference type="Proteomes" id="UP000321353">
    <property type="component" value="Chromosome"/>
</dbReference>
<dbReference type="AlphaFoldDB" id="A0A5B9MEJ9"/>
<organism evidence="1 2">
    <name type="scientific">Stieleria maiorica</name>
    <dbReference type="NCBI Taxonomy" id="2795974"/>
    <lineage>
        <taxon>Bacteria</taxon>
        <taxon>Pseudomonadati</taxon>
        <taxon>Planctomycetota</taxon>
        <taxon>Planctomycetia</taxon>
        <taxon>Pirellulales</taxon>
        <taxon>Pirellulaceae</taxon>
        <taxon>Stieleria</taxon>
    </lineage>
</organism>
<reference evidence="1 2" key="1">
    <citation type="submission" date="2019-02" db="EMBL/GenBank/DDBJ databases">
        <title>Planctomycetal bacteria perform biofilm scaping via a novel small molecule.</title>
        <authorList>
            <person name="Jeske O."/>
            <person name="Boedeker C."/>
            <person name="Wiegand S."/>
            <person name="Breitling P."/>
            <person name="Kallscheuer N."/>
            <person name="Jogler M."/>
            <person name="Rohde M."/>
            <person name="Petersen J."/>
            <person name="Medema M.H."/>
            <person name="Surup F."/>
            <person name="Jogler C."/>
        </authorList>
    </citation>
    <scope>NUCLEOTIDE SEQUENCE [LARGE SCALE GENOMIC DNA]</scope>
    <source>
        <strain evidence="1 2">Mal15</strain>
    </source>
</reference>
<keyword evidence="2" id="KW-1185">Reference proteome</keyword>
<protein>
    <submittedName>
        <fullName evidence="1">Uncharacterized protein</fullName>
    </submittedName>
</protein>